<feature type="transmembrane region" description="Helical" evidence="6">
    <location>
        <begin position="541"/>
        <end position="563"/>
    </location>
</feature>
<dbReference type="OrthoDB" id="296386at2759"/>
<dbReference type="WBParaSite" id="maker-uti_cns_0001491-snap-gene-0.3-mRNA-1">
    <property type="protein sequence ID" value="maker-uti_cns_0001491-snap-gene-0.3-mRNA-1"/>
    <property type="gene ID" value="maker-uti_cns_0001491-snap-gene-0.3"/>
</dbReference>
<dbReference type="PANTHER" id="PTHR12308">
    <property type="entry name" value="ANOCTAMIN"/>
    <property type="match status" value="1"/>
</dbReference>
<dbReference type="AlphaFoldDB" id="A0A1I8GDB3"/>
<sequence>MEEKELLQPQATQCAPQQQPKLMDRIRSFPKDFADTGQLMISAKRWLTVSTEPVPDCDIVVMFPRDADKEFVAWCRHSLLNHVPDLTLRQVELQYSRCVALYVTASFRSLLKAADTVGLRKRLRSSYGGGYQEFTLEELDLFANGQSASDFFSSQERQGLVRHLLLSWRLEAANCWPGLSLTEQQPALPQLQVRGLVQAVFPLHCQRDLSRLQASWVGRLFRPQPLNAVQEYFGVKVALYFAWLGFYTMALLAPALVGAAAHFLSSSDAACGLLVCFNILWATVYLEMWKRHSSVLTYDWGTLDSGNTDLLDECRPLFKGQPSISRITGRVTLAYPAWKRLAIRYLISLPVIAACLAAVVCLMLLQFAFQDWITEMVTEKALPSVVDFAPKVTNALVISMCDYFYKGIAKWLNDLENIRVEESYRSHLIIKLILFQSVNSFLSLFYVAFYRQDMSMLKQQLAALLLTRQIIDNIKEVGIPFVMSRIRNYKMSLDYERQKKRDSAEPDTAPDTEGSPGITQTEVEASLEAYDDPYEDYLEMFIQYGYMCMFSCALPLAGVFCLINNVMEIRSDAFKLCTGFRRPFGTKVSDIGVWQMALEGISCVAVTVNVALLGVSGAVSRWFPSLSPAQVVLLLVLFEHIVLVLKYIIAKAIPDVPHWIEEEIAITEHKKRAALKLQNRAHLRAKRESGSCSEG</sequence>
<keyword evidence="3 6" id="KW-0812">Transmembrane</keyword>
<evidence type="ECO:0000256" key="3">
    <source>
        <dbReference type="ARBA" id="ARBA00022692"/>
    </source>
</evidence>
<dbReference type="GO" id="GO:0005254">
    <property type="term" value="F:chloride channel activity"/>
    <property type="evidence" value="ECO:0007669"/>
    <property type="project" value="TreeGrafter"/>
</dbReference>
<evidence type="ECO:0000256" key="4">
    <source>
        <dbReference type="ARBA" id="ARBA00022989"/>
    </source>
</evidence>
<dbReference type="GO" id="GO:0005886">
    <property type="term" value="C:plasma membrane"/>
    <property type="evidence" value="ECO:0007669"/>
    <property type="project" value="TreeGrafter"/>
</dbReference>
<dbReference type="InterPro" id="IPR007632">
    <property type="entry name" value="Anoctamin"/>
</dbReference>
<evidence type="ECO:0000313" key="7">
    <source>
        <dbReference type="Proteomes" id="UP000095280"/>
    </source>
</evidence>
<evidence type="ECO:0000256" key="6">
    <source>
        <dbReference type="RuleBase" id="RU280814"/>
    </source>
</evidence>
<comment type="caution">
    <text evidence="6">Lacks conserved residue(s) required for the propagation of feature annotation.</text>
</comment>
<feature type="transmembrane region" description="Helical" evidence="6">
    <location>
        <begin position="428"/>
        <end position="449"/>
    </location>
</feature>
<evidence type="ECO:0000313" key="8">
    <source>
        <dbReference type="WBParaSite" id="maker-uti_cns_0001491-snap-gene-0.3-mRNA-1"/>
    </source>
</evidence>
<accession>A0A1I8GDB3</accession>
<proteinExistence type="inferred from homology"/>
<evidence type="ECO:0000256" key="1">
    <source>
        <dbReference type="ARBA" id="ARBA00004141"/>
    </source>
</evidence>
<dbReference type="Pfam" id="PF04547">
    <property type="entry name" value="Anoctamin"/>
    <property type="match status" value="1"/>
</dbReference>
<keyword evidence="7" id="KW-1185">Reference proteome</keyword>
<protein>
    <recommendedName>
        <fullName evidence="6">Anoctamin</fullName>
    </recommendedName>
</protein>
<evidence type="ECO:0000256" key="2">
    <source>
        <dbReference type="ARBA" id="ARBA00009671"/>
    </source>
</evidence>
<dbReference type="Proteomes" id="UP000095280">
    <property type="component" value="Unplaced"/>
</dbReference>
<feature type="transmembrane region" description="Helical" evidence="6">
    <location>
        <begin position="237"/>
        <end position="257"/>
    </location>
</feature>
<organism evidence="7 8">
    <name type="scientific">Macrostomum lignano</name>
    <dbReference type="NCBI Taxonomy" id="282301"/>
    <lineage>
        <taxon>Eukaryota</taxon>
        <taxon>Metazoa</taxon>
        <taxon>Spiralia</taxon>
        <taxon>Lophotrochozoa</taxon>
        <taxon>Platyhelminthes</taxon>
        <taxon>Rhabditophora</taxon>
        <taxon>Macrostomorpha</taxon>
        <taxon>Macrostomida</taxon>
        <taxon>Macrostomidae</taxon>
        <taxon>Macrostomum</taxon>
    </lineage>
</organism>
<feature type="transmembrane region" description="Helical" evidence="6">
    <location>
        <begin position="263"/>
        <end position="286"/>
    </location>
</feature>
<dbReference type="InterPro" id="IPR049452">
    <property type="entry name" value="Anoctamin_TM"/>
</dbReference>
<comment type="similarity">
    <text evidence="2 6">Belongs to the anoctamin family.</text>
</comment>
<keyword evidence="4 6" id="KW-1133">Transmembrane helix</keyword>
<feature type="transmembrane region" description="Helical" evidence="6">
    <location>
        <begin position="629"/>
        <end position="649"/>
    </location>
</feature>
<comment type="subcellular location">
    <subcellularLocation>
        <location evidence="1 6">Membrane</location>
        <topology evidence="1 6">Multi-pass membrane protein</topology>
    </subcellularLocation>
</comment>
<feature type="transmembrane region" description="Helical" evidence="6">
    <location>
        <begin position="601"/>
        <end position="623"/>
    </location>
</feature>
<reference evidence="8" key="1">
    <citation type="submission" date="2016-11" db="UniProtKB">
        <authorList>
            <consortium name="WormBaseParasite"/>
        </authorList>
    </citation>
    <scope>IDENTIFICATION</scope>
</reference>
<name>A0A1I8GDB3_9PLAT</name>
<keyword evidence="5 6" id="KW-0472">Membrane</keyword>
<evidence type="ECO:0000256" key="5">
    <source>
        <dbReference type="ARBA" id="ARBA00023136"/>
    </source>
</evidence>
<feature type="transmembrane region" description="Helical" evidence="6">
    <location>
        <begin position="345"/>
        <end position="368"/>
    </location>
</feature>
<dbReference type="STRING" id="282301.A0A1I8GDB3"/>
<dbReference type="PANTHER" id="PTHR12308:SF51">
    <property type="entry name" value="ANOCTAMIN-8"/>
    <property type="match status" value="1"/>
</dbReference>